<dbReference type="GO" id="GO:0005739">
    <property type="term" value="C:mitochondrion"/>
    <property type="evidence" value="ECO:0007669"/>
    <property type="project" value="TreeGrafter"/>
</dbReference>
<dbReference type="InterPro" id="IPR029045">
    <property type="entry name" value="ClpP/crotonase-like_dom_sf"/>
</dbReference>
<comment type="caution">
    <text evidence="6">The sequence shown here is derived from an EMBL/GenBank/DDBJ whole genome shotgun (WGS) entry which is preliminary data.</text>
</comment>
<dbReference type="GO" id="GO:0051750">
    <property type="term" value="F:delta(3,5)-delta(2,4)-dienoyl-CoA isomerase activity"/>
    <property type="evidence" value="ECO:0007669"/>
    <property type="project" value="TreeGrafter"/>
</dbReference>
<dbReference type="Proteomes" id="UP000518752">
    <property type="component" value="Unassembled WGS sequence"/>
</dbReference>
<keyword evidence="3" id="KW-0276">Fatty acid metabolism</keyword>
<dbReference type="FunFam" id="1.10.12.10:FF:000004">
    <property type="entry name" value="Delta3,5-delta2,4-dienoyl-CoA isomerase"/>
    <property type="match status" value="1"/>
</dbReference>
<evidence type="ECO:0000256" key="4">
    <source>
        <dbReference type="ARBA" id="ARBA00023098"/>
    </source>
</evidence>
<reference evidence="6 7" key="1">
    <citation type="journal article" date="2020" name="ISME J.">
        <title>Uncovering the hidden diversity of litter-decomposition mechanisms in mushroom-forming fungi.</title>
        <authorList>
            <person name="Floudas D."/>
            <person name="Bentzer J."/>
            <person name="Ahren D."/>
            <person name="Johansson T."/>
            <person name="Persson P."/>
            <person name="Tunlid A."/>
        </authorList>
    </citation>
    <scope>NUCLEOTIDE SEQUENCE [LARGE SCALE GENOMIC DNA]</scope>
    <source>
        <strain evidence="6 7">CBS 406.79</strain>
    </source>
</reference>
<evidence type="ECO:0000256" key="1">
    <source>
        <dbReference type="ARBA" id="ARBA00005005"/>
    </source>
</evidence>
<name>A0A8H5HWU2_9AGAR</name>
<dbReference type="OrthoDB" id="14970at2759"/>
<dbReference type="EMBL" id="JAACJN010000011">
    <property type="protein sequence ID" value="KAF5391064.1"/>
    <property type="molecule type" value="Genomic_DNA"/>
</dbReference>
<keyword evidence="5" id="KW-0413">Isomerase</keyword>
<protein>
    <submittedName>
        <fullName evidence="6">Uncharacterized protein</fullName>
    </submittedName>
</protein>
<dbReference type="InterPro" id="IPR014748">
    <property type="entry name" value="Enoyl-CoA_hydra_C"/>
</dbReference>
<dbReference type="InterPro" id="IPR001753">
    <property type="entry name" value="Enoyl-CoA_hydra/iso"/>
</dbReference>
<proteinExistence type="inferred from homology"/>
<dbReference type="Gene3D" id="1.10.12.10">
    <property type="entry name" value="Lyase 2-enoyl-coa Hydratase, Chain A, domain 2"/>
    <property type="match status" value="1"/>
</dbReference>
<dbReference type="Pfam" id="PF00378">
    <property type="entry name" value="ECH_1"/>
    <property type="match status" value="2"/>
</dbReference>
<keyword evidence="7" id="KW-1185">Reference proteome</keyword>
<dbReference type="UniPathway" id="UPA00659"/>
<dbReference type="InterPro" id="IPR045002">
    <property type="entry name" value="Ech1-like"/>
</dbReference>
<accession>A0A8H5HWU2</accession>
<comment type="similarity">
    <text evidence="2">Belongs to the enoyl-CoA hydratase/isomerase family.</text>
</comment>
<evidence type="ECO:0000256" key="3">
    <source>
        <dbReference type="ARBA" id="ARBA00022832"/>
    </source>
</evidence>
<dbReference type="GO" id="GO:0006635">
    <property type="term" value="P:fatty acid beta-oxidation"/>
    <property type="evidence" value="ECO:0007669"/>
    <property type="project" value="UniProtKB-UniPathway"/>
</dbReference>
<evidence type="ECO:0000313" key="7">
    <source>
        <dbReference type="Proteomes" id="UP000518752"/>
    </source>
</evidence>
<gene>
    <name evidence="6" type="ORF">D9757_003095</name>
</gene>
<dbReference type="AlphaFoldDB" id="A0A8H5HWU2"/>
<sequence>MKNLQHLSSKWINVYEPFPHILLVELARDPVNAVCTEFWQAYGKLFDSIPENTPDVRALVLSSAFPEIFSAGLDLIEAGQVALATADSDPNTTDAARIALDFQRQIKPFQEAISAPSRVFFPVIAAVHGMVVGLGVDIISACDIRYKVSSWQKTTLYSFALERYAASNTKFSIKEIDIGLASDMGTLVYLPKITGNLSFIREMSYTAQWFSASKAEQVGIVSKVVEGGKDEVVAAALELAKLIASKSPIAVSGTKRLISYSTDHSVAESLEYTEIWNSAMLQTKDMMETLQSATAKRPGNFLPLNFKFGKSKL</sequence>
<dbReference type="Gene3D" id="3.90.226.10">
    <property type="entry name" value="2-enoyl-CoA Hydratase, Chain A, domain 1"/>
    <property type="match status" value="1"/>
</dbReference>
<evidence type="ECO:0000256" key="2">
    <source>
        <dbReference type="ARBA" id="ARBA00005254"/>
    </source>
</evidence>
<evidence type="ECO:0000256" key="5">
    <source>
        <dbReference type="ARBA" id="ARBA00023235"/>
    </source>
</evidence>
<organism evidence="6 7">
    <name type="scientific">Collybiopsis confluens</name>
    <dbReference type="NCBI Taxonomy" id="2823264"/>
    <lineage>
        <taxon>Eukaryota</taxon>
        <taxon>Fungi</taxon>
        <taxon>Dikarya</taxon>
        <taxon>Basidiomycota</taxon>
        <taxon>Agaricomycotina</taxon>
        <taxon>Agaricomycetes</taxon>
        <taxon>Agaricomycetidae</taxon>
        <taxon>Agaricales</taxon>
        <taxon>Marasmiineae</taxon>
        <taxon>Omphalotaceae</taxon>
        <taxon>Collybiopsis</taxon>
    </lineage>
</organism>
<dbReference type="SUPFAM" id="SSF52096">
    <property type="entry name" value="ClpP/crotonase"/>
    <property type="match status" value="1"/>
</dbReference>
<dbReference type="CDD" id="cd06558">
    <property type="entry name" value="crotonase-like"/>
    <property type="match status" value="1"/>
</dbReference>
<evidence type="ECO:0000313" key="6">
    <source>
        <dbReference type="EMBL" id="KAF5391064.1"/>
    </source>
</evidence>
<comment type="pathway">
    <text evidence="1">Lipid metabolism; fatty acid beta-oxidation.</text>
</comment>
<dbReference type="PANTHER" id="PTHR43149">
    <property type="entry name" value="ENOYL-COA HYDRATASE"/>
    <property type="match status" value="1"/>
</dbReference>
<keyword evidence="4" id="KW-0443">Lipid metabolism</keyword>
<dbReference type="PANTHER" id="PTHR43149:SF1">
    <property type="entry name" value="DELTA(3,5)-DELTA(2,4)-DIENOYL-COA ISOMERASE, MITOCHONDRIAL"/>
    <property type="match status" value="1"/>
</dbReference>